<evidence type="ECO:0000313" key="1">
    <source>
        <dbReference type="EMBL" id="KKL51412.1"/>
    </source>
</evidence>
<name>A0A0F9FK21_9ZZZZ</name>
<reference evidence="1" key="1">
    <citation type="journal article" date="2015" name="Nature">
        <title>Complex archaea that bridge the gap between prokaryotes and eukaryotes.</title>
        <authorList>
            <person name="Spang A."/>
            <person name="Saw J.H."/>
            <person name="Jorgensen S.L."/>
            <person name="Zaremba-Niedzwiedzka K."/>
            <person name="Martijn J."/>
            <person name="Lind A.E."/>
            <person name="van Eijk R."/>
            <person name="Schleper C."/>
            <person name="Guy L."/>
            <person name="Ettema T.J."/>
        </authorList>
    </citation>
    <scope>NUCLEOTIDE SEQUENCE</scope>
</reference>
<comment type="caution">
    <text evidence="1">The sequence shown here is derived from an EMBL/GenBank/DDBJ whole genome shotgun (WGS) entry which is preliminary data.</text>
</comment>
<organism evidence="1">
    <name type="scientific">marine sediment metagenome</name>
    <dbReference type="NCBI Taxonomy" id="412755"/>
    <lineage>
        <taxon>unclassified sequences</taxon>
        <taxon>metagenomes</taxon>
        <taxon>ecological metagenomes</taxon>
    </lineage>
</organism>
<accession>A0A0F9FK21</accession>
<gene>
    <name evidence="1" type="ORF">LCGC14_2295740</name>
</gene>
<proteinExistence type="predicted"/>
<dbReference type="AlphaFoldDB" id="A0A0F9FK21"/>
<sequence length="103" mass="12213">MEQKIVEDYNELLDKKLSKIMAQYKTGRKELKMMSTDKFLEMITNNELSVKERVLSFFRYLCLKKNAVEKINLAVSELSVDDLREYRGIENLLLKSRKEFAEV</sequence>
<dbReference type="EMBL" id="LAZR01032261">
    <property type="protein sequence ID" value="KKL51412.1"/>
    <property type="molecule type" value="Genomic_DNA"/>
</dbReference>
<protein>
    <submittedName>
        <fullName evidence="1">Uncharacterized protein</fullName>
    </submittedName>
</protein>